<proteinExistence type="predicted"/>
<evidence type="ECO:0000256" key="1">
    <source>
        <dbReference type="SAM" id="SignalP"/>
    </source>
</evidence>
<dbReference type="PATRIC" id="fig|219572.3.peg.5465"/>
<evidence type="ECO:0008006" key="4">
    <source>
        <dbReference type="Google" id="ProtNLM"/>
    </source>
</evidence>
<evidence type="ECO:0000313" key="3">
    <source>
        <dbReference type="Proteomes" id="UP000077829"/>
    </source>
</evidence>
<feature type="signal peptide" evidence="1">
    <location>
        <begin position="1"/>
        <end position="25"/>
    </location>
</feature>
<reference evidence="2 3" key="1">
    <citation type="submission" date="2016-05" db="EMBL/GenBank/DDBJ databases">
        <title>Complete genome sequence of Pseudomonas antarctica PAMC 27494.</title>
        <authorList>
            <person name="Lee J."/>
        </authorList>
    </citation>
    <scope>NUCLEOTIDE SEQUENCE [LARGE SCALE GENOMIC DNA]</scope>
    <source>
        <strain evidence="2 3">PAMC 27494</strain>
    </source>
</reference>
<sequence length="266" mass="29687" precursor="true">MTHIHKTIGALLLPIAVLISDYALAENQDCLNGYEFLKSQRKGDGIALPHTGLEMNSQYDTHQVCYRGKDVTQWAAGLGMEITSGSNGFFKNGTVAIVTAHERLEDGRGYWAGDYKAALILLRVDEETGELKRTMLATQKQDNDPTKTIEDFHLAGYDEFNKVVYFETPAFATASAIYSFPVFPVLQGEKPVLKYFGPGRIDFVMFDLGTSNASRNIGNVLVWRDEIFPDRGRDEVLYLINSAGKQICKVDSTDPGYRFNPVCINH</sequence>
<dbReference type="Proteomes" id="UP000077829">
    <property type="component" value="Chromosome"/>
</dbReference>
<dbReference type="RefSeq" id="WP_064454402.1">
    <property type="nucleotide sequence ID" value="NZ_CP015600.1"/>
</dbReference>
<organism evidence="2 3">
    <name type="scientific">Pseudomonas antarctica</name>
    <dbReference type="NCBI Taxonomy" id="219572"/>
    <lineage>
        <taxon>Bacteria</taxon>
        <taxon>Pseudomonadati</taxon>
        <taxon>Pseudomonadota</taxon>
        <taxon>Gammaproteobacteria</taxon>
        <taxon>Pseudomonadales</taxon>
        <taxon>Pseudomonadaceae</taxon>
        <taxon>Pseudomonas</taxon>
    </lineage>
</organism>
<dbReference type="AlphaFoldDB" id="A0A172Z805"/>
<accession>A0A172Z805</accession>
<feature type="chain" id="PRO_5008005582" description="Lipoprotein" evidence="1">
    <location>
        <begin position="26"/>
        <end position="266"/>
    </location>
</feature>
<name>A0A172Z805_9PSED</name>
<dbReference type="KEGG" id="panr:A7J50_5322"/>
<dbReference type="STRING" id="219572.A7J50_5322"/>
<gene>
    <name evidence="2" type="ORF">A7J50_5322</name>
</gene>
<protein>
    <recommendedName>
        <fullName evidence="4">Lipoprotein</fullName>
    </recommendedName>
</protein>
<evidence type="ECO:0000313" key="2">
    <source>
        <dbReference type="EMBL" id="ANF88657.1"/>
    </source>
</evidence>
<keyword evidence="1" id="KW-0732">Signal</keyword>
<dbReference type="EMBL" id="CP015600">
    <property type="protein sequence ID" value="ANF88657.1"/>
    <property type="molecule type" value="Genomic_DNA"/>
</dbReference>